<keyword evidence="3" id="KW-1185">Reference proteome</keyword>
<name>A0A3E2NVK5_9SPHI</name>
<comment type="caution">
    <text evidence="2">The sequence shown here is derived from an EMBL/GenBank/DDBJ whole genome shotgun (WGS) entry which is preliminary data.</text>
</comment>
<feature type="transmembrane region" description="Helical" evidence="1">
    <location>
        <begin position="99"/>
        <end position="120"/>
    </location>
</feature>
<feature type="transmembrane region" description="Helical" evidence="1">
    <location>
        <begin position="140"/>
        <end position="161"/>
    </location>
</feature>
<protein>
    <submittedName>
        <fullName evidence="2">Uncharacterized protein</fullName>
    </submittedName>
</protein>
<keyword evidence="1" id="KW-0812">Transmembrane</keyword>
<sequence length="166" mass="18652">MKSKQVNDEAALLELKADELVSLLQKGVVDVARVKAIQQRVIIALDEASLPKKIEAFKEIDTNADRLDMLNSFEQLLSQHQLDTAVSKKYITRERVKKALVVVIGIIMITLGMAMIIMPAPPYFEMFTIFYFNDNDGVTIMDIISLLIVFTGVYLFLSAVLKKQTA</sequence>
<reference evidence="2 3" key="1">
    <citation type="submission" date="2018-08" db="EMBL/GenBank/DDBJ databases">
        <title>Mucilaginibacter terrae sp. nov., isolated from manganese diggings.</title>
        <authorList>
            <person name="Huang Y."/>
            <person name="Zhou Z."/>
        </authorList>
    </citation>
    <scope>NUCLEOTIDE SEQUENCE [LARGE SCALE GENOMIC DNA]</scope>
    <source>
        <strain evidence="2 3">ZH6</strain>
    </source>
</reference>
<accession>A0A3E2NVK5</accession>
<keyword evidence="1" id="KW-0472">Membrane</keyword>
<dbReference type="OrthoDB" id="663655at2"/>
<organism evidence="2 3">
    <name type="scientific">Mucilaginibacter terrenus</name>
    <dbReference type="NCBI Taxonomy" id="2482727"/>
    <lineage>
        <taxon>Bacteria</taxon>
        <taxon>Pseudomonadati</taxon>
        <taxon>Bacteroidota</taxon>
        <taxon>Sphingobacteriia</taxon>
        <taxon>Sphingobacteriales</taxon>
        <taxon>Sphingobacteriaceae</taxon>
        <taxon>Mucilaginibacter</taxon>
    </lineage>
</organism>
<dbReference type="RefSeq" id="WP_117381900.1">
    <property type="nucleotide sequence ID" value="NZ_QWDE01000001.1"/>
</dbReference>
<dbReference type="Proteomes" id="UP000260823">
    <property type="component" value="Unassembled WGS sequence"/>
</dbReference>
<dbReference type="EMBL" id="QWDE01000001">
    <property type="protein sequence ID" value="RFZ84999.1"/>
    <property type="molecule type" value="Genomic_DNA"/>
</dbReference>
<dbReference type="AlphaFoldDB" id="A0A3E2NVK5"/>
<evidence type="ECO:0000256" key="1">
    <source>
        <dbReference type="SAM" id="Phobius"/>
    </source>
</evidence>
<proteinExistence type="predicted"/>
<keyword evidence="1" id="KW-1133">Transmembrane helix</keyword>
<gene>
    <name evidence="2" type="ORF">DYU05_05180</name>
</gene>
<evidence type="ECO:0000313" key="3">
    <source>
        <dbReference type="Proteomes" id="UP000260823"/>
    </source>
</evidence>
<evidence type="ECO:0000313" key="2">
    <source>
        <dbReference type="EMBL" id="RFZ84999.1"/>
    </source>
</evidence>